<evidence type="ECO:0000313" key="7">
    <source>
        <dbReference type="EMBL" id="EPX64547.1"/>
    </source>
</evidence>
<dbReference type="GO" id="GO:0004674">
    <property type="term" value="F:protein serine/threonine kinase activity"/>
    <property type="evidence" value="ECO:0007669"/>
    <property type="project" value="UniProtKB-KW"/>
</dbReference>
<dbReference type="PROSITE" id="PS50011">
    <property type="entry name" value="PROTEIN_KINASE_DOM"/>
    <property type="match status" value="1"/>
</dbReference>
<dbReference type="Pfam" id="PF00069">
    <property type="entry name" value="Pkinase"/>
    <property type="match status" value="1"/>
</dbReference>
<dbReference type="CDD" id="cd14014">
    <property type="entry name" value="STKc_PknB_like"/>
    <property type="match status" value="1"/>
</dbReference>
<evidence type="ECO:0000256" key="2">
    <source>
        <dbReference type="ARBA" id="ARBA00022741"/>
    </source>
</evidence>
<comment type="caution">
    <text evidence="7">The sequence shown here is derived from an EMBL/GenBank/DDBJ whole genome shotgun (WGS) entry which is preliminary data.</text>
</comment>
<protein>
    <submittedName>
        <fullName evidence="7">Serine/threonine protein kinase Pkn6</fullName>
    </submittedName>
</protein>
<dbReference type="AlphaFoldDB" id="S9PPZ8"/>
<dbReference type="Gene3D" id="1.10.510.10">
    <property type="entry name" value="Transferase(Phosphotransferase) domain 1"/>
    <property type="match status" value="1"/>
</dbReference>
<evidence type="ECO:0000256" key="5">
    <source>
        <dbReference type="SAM" id="MobiDB-lite"/>
    </source>
</evidence>
<dbReference type="InterPro" id="IPR008266">
    <property type="entry name" value="Tyr_kinase_AS"/>
</dbReference>
<dbReference type="Proteomes" id="UP000011682">
    <property type="component" value="Unassembled WGS sequence"/>
</dbReference>
<dbReference type="OrthoDB" id="9801841at2"/>
<name>S9PPZ8_CYSF2</name>
<evidence type="ECO:0000256" key="4">
    <source>
        <dbReference type="ARBA" id="ARBA00022840"/>
    </source>
</evidence>
<feature type="region of interest" description="Disordered" evidence="5">
    <location>
        <begin position="320"/>
        <end position="387"/>
    </location>
</feature>
<evidence type="ECO:0000259" key="6">
    <source>
        <dbReference type="PROSITE" id="PS50011"/>
    </source>
</evidence>
<keyword evidence="1" id="KW-0808">Transferase</keyword>
<dbReference type="PROSITE" id="PS00109">
    <property type="entry name" value="PROTEIN_KINASE_TYR"/>
    <property type="match status" value="1"/>
</dbReference>
<dbReference type="EMBL" id="ANAH02000002">
    <property type="protein sequence ID" value="EPX64547.1"/>
    <property type="molecule type" value="Genomic_DNA"/>
</dbReference>
<organism evidence="7 8">
    <name type="scientific">Cystobacter fuscus (strain ATCC 25194 / DSM 2262 / NBRC 100088 / M29)</name>
    <dbReference type="NCBI Taxonomy" id="1242864"/>
    <lineage>
        <taxon>Bacteria</taxon>
        <taxon>Pseudomonadati</taxon>
        <taxon>Myxococcota</taxon>
        <taxon>Myxococcia</taxon>
        <taxon>Myxococcales</taxon>
        <taxon>Cystobacterineae</taxon>
        <taxon>Archangiaceae</taxon>
        <taxon>Cystobacter</taxon>
    </lineage>
</organism>
<reference evidence="7" key="1">
    <citation type="submission" date="2013-05" db="EMBL/GenBank/DDBJ databases">
        <title>Genome assembly of Cystobacter fuscus DSM 2262.</title>
        <authorList>
            <person name="Sharma G."/>
            <person name="Khatri I."/>
            <person name="Kaur C."/>
            <person name="Mayilraj S."/>
            <person name="Subramanian S."/>
        </authorList>
    </citation>
    <scope>NUCLEOTIDE SEQUENCE [LARGE SCALE GENOMIC DNA]</scope>
    <source>
        <strain evidence="7">DSM 2262</strain>
    </source>
</reference>
<dbReference type="Gene3D" id="3.30.200.20">
    <property type="entry name" value="Phosphorylase Kinase, domain 1"/>
    <property type="match status" value="1"/>
</dbReference>
<feature type="compositionally biased region" description="Pro residues" evidence="5">
    <location>
        <begin position="469"/>
        <end position="490"/>
    </location>
</feature>
<feature type="compositionally biased region" description="Low complexity" evidence="5">
    <location>
        <begin position="320"/>
        <end position="338"/>
    </location>
</feature>
<dbReference type="InterPro" id="IPR000719">
    <property type="entry name" value="Prot_kinase_dom"/>
</dbReference>
<dbReference type="eggNOG" id="COG0515">
    <property type="taxonomic scope" value="Bacteria"/>
</dbReference>
<dbReference type="SUPFAM" id="SSF56112">
    <property type="entry name" value="Protein kinase-like (PK-like)"/>
    <property type="match status" value="1"/>
</dbReference>
<evidence type="ECO:0000313" key="8">
    <source>
        <dbReference type="Proteomes" id="UP000011682"/>
    </source>
</evidence>
<evidence type="ECO:0000256" key="1">
    <source>
        <dbReference type="ARBA" id="ARBA00022679"/>
    </source>
</evidence>
<keyword evidence="3 7" id="KW-0418">Kinase</keyword>
<dbReference type="PANTHER" id="PTHR43289">
    <property type="entry name" value="MITOGEN-ACTIVATED PROTEIN KINASE KINASE KINASE 20-RELATED"/>
    <property type="match status" value="1"/>
</dbReference>
<feature type="compositionally biased region" description="Pro residues" evidence="5">
    <location>
        <begin position="444"/>
        <end position="455"/>
    </location>
</feature>
<keyword evidence="7" id="KW-0723">Serine/threonine-protein kinase</keyword>
<evidence type="ECO:0000256" key="3">
    <source>
        <dbReference type="ARBA" id="ARBA00022777"/>
    </source>
</evidence>
<keyword evidence="2" id="KW-0547">Nucleotide-binding</keyword>
<keyword evidence="4" id="KW-0067">ATP-binding</keyword>
<dbReference type="PANTHER" id="PTHR43289:SF6">
    <property type="entry name" value="SERINE_THREONINE-PROTEIN KINASE NEKL-3"/>
    <property type="match status" value="1"/>
</dbReference>
<dbReference type="GO" id="GO:0005524">
    <property type="term" value="F:ATP binding"/>
    <property type="evidence" value="ECO:0007669"/>
    <property type="project" value="UniProtKB-KW"/>
</dbReference>
<dbReference type="InterPro" id="IPR011009">
    <property type="entry name" value="Kinase-like_dom_sf"/>
</dbReference>
<feature type="domain" description="Protein kinase" evidence="6">
    <location>
        <begin position="6"/>
        <end position="282"/>
    </location>
</feature>
<feature type="region of interest" description="Disordered" evidence="5">
    <location>
        <begin position="420"/>
        <end position="518"/>
    </location>
</feature>
<accession>S9PPZ8</accession>
<proteinExistence type="predicted"/>
<gene>
    <name evidence="7" type="ORF">D187_003283</name>
</gene>
<keyword evidence="8" id="KW-1185">Reference proteome</keyword>
<sequence>MNLGRYQLMGKLASGGMAEVYLAKAAGPMGFEKKLVVKRILPHLAEDESFIEMFFAEARLVARLDHPNIVQIFDFGEADGSYFLAMEYIDGLNLRVLLKRVLAAGERLPVALCAKIVSAACEGLAYAHEFVEPDTGTPLRLVHRDISPDNILVSTHGAVKLADFGIAKAANQMHRTQTGIVKGKVAYMPPEQLQGKSLDARTDIFALGVVLYELLSGRRPFAAENETGMMLAILHEEPVPVTRYREDVPPRVQQILERTLAKERDARYANCRELQMDLERYLRTVDEPVGPVDISRWVARLSSPGAAEANKTPNAKLLLETPSAPSLAAPASTRVSSSSRERTRQGSDTGSPAKVPTLVEEPLTVGDTTRTDPAQSRPPGGSPSRWTGRVVLGVSVLALASAGYGFWRVTRSAPAPVASVAQVESASPRPENPTRPEAGANPSSTPPVPVPSPPDPDPKKKASASAEAQPPPALEPHPPAPEPPVSPAPLPASFRVESNLPGSVRVGGKPFGSTPADVKGLTPGRVSVEVFDKQQGFSKKQTFELKPGDNGVLRFTIGKGRLSFLVLPYATVVLDGKTLGDTPLPPVEVYEGRHVIKLINDKQGAPVTREFVVKPGDNPFMFNYNAPR</sequence>